<dbReference type="EMBL" id="JAAXOS010000003">
    <property type="protein sequence ID" value="NKY26167.1"/>
    <property type="molecule type" value="Genomic_DNA"/>
</dbReference>
<dbReference type="InterPro" id="IPR011576">
    <property type="entry name" value="Pyridox_Oxase_N"/>
</dbReference>
<dbReference type="Gene3D" id="2.30.110.10">
    <property type="entry name" value="Electron Transport, Fmn-binding Protein, Chain A"/>
    <property type="match status" value="1"/>
</dbReference>
<gene>
    <name evidence="3" type="ORF">HGB38_08045</name>
</gene>
<dbReference type="PANTHER" id="PTHR47534:SF3">
    <property type="entry name" value="ALCOHOL DEHYDROGENASE-LIKE C-TERMINAL DOMAIN-CONTAINING PROTEIN"/>
    <property type="match status" value="1"/>
</dbReference>
<dbReference type="InterPro" id="IPR002347">
    <property type="entry name" value="SDR_fam"/>
</dbReference>
<sequence length="414" mass="44114">MKHVVIAGGTDGIGRAVALDRLAAGDVVVVIGRDPVKGKNFLAAAEALGSADRAHFVPADLSSIAATRAAIDAVRAPFTTVDALVLCARHYRSDRLVTAEGFEYTFALFYLSRFVLSYELGDLLSTAANPVIVNVAGPGSGTGEIRWDDLGHERDYHGMHALAQGGQLNDLLGIEFARRPVSARVRYVLLHPGVVNTALSGDYDAEMAARIETLRRTAQPIDVAIGPILAVLDDPPAEALTAIVQGQPVDVHGPAFDTAAAARLYDETTKLLGRLQPAALGVSPVRLRQVLDSPVFGIVSTVQPDGSPHQSVVWILRDGDDVLFAVAAGSRKERNLRRDPRVSVLVTPPEQPYTYAAIRGTATLAEGGSEVRDRLALKYTGMTYAEHNPEAAAAYGDIPIVTVRVTPDRVVGRL</sequence>
<dbReference type="RefSeq" id="WP_062970221.1">
    <property type="nucleotide sequence ID" value="NZ_JAAXOS010000003.1"/>
</dbReference>
<reference evidence="3 4" key="1">
    <citation type="submission" date="2020-04" db="EMBL/GenBank/DDBJ databases">
        <title>MicrobeNet Type strains.</title>
        <authorList>
            <person name="Nicholson A.C."/>
        </authorList>
    </citation>
    <scope>NUCLEOTIDE SEQUENCE [LARGE SCALE GENOMIC DNA]</scope>
    <source>
        <strain evidence="3 4">DSM 44956</strain>
    </source>
</reference>
<protein>
    <submittedName>
        <fullName evidence="3">TIGR03618 family F420-dependent PPOX class oxidoreductase</fullName>
    </submittedName>
</protein>
<dbReference type="GO" id="GO:0016491">
    <property type="term" value="F:oxidoreductase activity"/>
    <property type="evidence" value="ECO:0007669"/>
    <property type="project" value="UniProtKB-KW"/>
</dbReference>
<feature type="domain" description="Pyridoxamine 5'-phosphate oxidase N-terminal" evidence="2">
    <location>
        <begin position="287"/>
        <end position="410"/>
    </location>
</feature>
<evidence type="ECO:0000259" key="2">
    <source>
        <dbReference type="Pfam" id="PF01243"/>
    </source>
</evidence>
<dbReference type="NCBIfam" id="TIGR03618">
    <property type="entry name" value="Rv1155_F420"/>
    <property type="match status" value="1"/>
</dbReference>
<evidence type="ECO:0000313" key="4">
    <source>
        <dbReference type="Proteomes" id="UP000540698"/>
    </source>
</evidence>
<dbReference type="PANTHER" id="PTHR47534">
    <property type="entry name" value="YALI0E05731P"/>
    <property type="match status" value="1"/>
</dbReference>
<dbReference type="Gene3D" id="3.40.50.720">
    <property type="entry name" value="NAD(P)-binding Rossmann-like Domain"/>
    <property type="match status" value="1"/>
</dbReference>
<comment type="caution">
    <text evidence="3">The sequence shown here is derived from an EMBL/GenBank/DDBJ whole genome shotgun (WGS) entry which is preliminary data.</text>
</comment>
<dbReference type="InterPro" id="IPR012349">
    <property type="entry name" value="Split_barrel_FMN-bd"/>
</dbReference>
<evidence type="ECO:0000256" key="1">
    <source>
        <dbReference type="ARBA" id="ARBA00023002"/>
    </source>
</evidence>
<dbReference type="InterPro" id="IPR036291">
    <property type="entry name" value="NAD(P)-bd_dom_sf"/>
</dbReference>
<accession>A0A7X6R2F7</accession>
<dbReference type="Pfam" id="PF00106">
    <property type="entry name" value="adh_short"/>
    <property type="match status" value="1"/>
</dbReference>
<keyword evidence="4" id="KW-1185">Reference proteome</keyword>
<dbReference type="InterPro" id="IPR019920">
    <property type="entry name" value="F420-binding_dom_put"/>
</dbReference>
<dbReference type="SUPFAM" id="SSF50475">
    <property type="entry name" value="FMN-binding split barrel"/>
    <property type="match status" value="1"/>
</dbReference>
<evidence type="ECO:0000313" key="3">
    <source>
        <dbReference type="EMBL" id="NKY26167.1"/>
    </source>
</evidence>
<dbReference type="InterPro" id="IPR052228">
    <property type="entry name" value="Sec_Metab_Biosynth_Oxidored"/>
</dbReference>
<dbReference type="Proteomes" id="UP000540698">
    <property type="component" value="Unassembled WGS sequence"/>
</dbReference>
<proteinExistence type="predicted"/>
<dbReference type="AlphaFoldDB" id="A0A7X6R2F7"/>
<name>A0A7X6R2F7_9NOCA</name>
<dbReference type="SUPFAM" id="SSF51735">
    <property type="entry name" value="NAD(P)-binding Rossmann-fold domains"/>
    <property type="match status" value="1"/>
</dbReference>
<keyword evidence="1" id="KW-0560">Oxidoreductase</keyword>
<organism evidence="3 4">
    <name type="scientific">Nocardia gamkensis</name>
    <dbReference type="NCBI Taxonomy" id="352869"/>
    <lineage>
        <taxon>Bacteria</taxon>
        <taxon>Bacillati</taxon>
        <taxon>Actinomycetota</taxon>
        <taxon>Actinomycetes</taxon>
        <taxon>Mycobacteriales</taxon>
        <taxon>Nocardiaceae</taxon>
        <taxon>Nocardia</taxon>
    </lineage>
</organism>
<dbReference type="Pfam" id="PF01243">
    <property type="entry name" value="PNPOx_N"/>
    <property type="match status" value="1"/>
</dbReference>